<dbReference type="GeneID" id="85308646"/>
<protein>
    <submittedName>
        <fullName evidence="3">Uncharacterized protein</fullName>
    </submittedName>
</protein>
<reference evidence="3" key="1">
    <citation type="submission" date="2023-06" db="EMBL/GenBank/DDBJ databases">
        <title>Genome-scale phylogeny and comparative genomics of the fungal order Sordariales.</title>
        <authorList>
            <consortium name="Lawrence Berkeley National Laboratory"/>
            <person name="Hensen N."/>
            <person name="Bonometti L."/>
            <person name="Westerberg I."/>
            <person name="Brannstrom I.O."/>
            <person name="Guillou S."/>
            <person name="Cros-Aarteil S."/>
            <person name="Calhoun S."/>
            <person name="Haridas S."/>
            <person name="Kuo A."/>
            <person name="Mondo S."/>
            <person name="Pangilinan J."/>
            <person name="Riley R."/>
            <person name="Labutti K."/>
            <person name="Andreopoulos B."/>
            <person name="Lipzen A."/>
            <person name="Chen C."/>
            <person name="Yanf M."/>
            <person name="Daum C."/>
            <person name="Ng V."/>
            <person name="Clum A."/>
            <person name="Steindorff A."/>
            <person name="Ohm R."/>
            <person name="Martin F."/>
            <person name="Silar P."/>
            <person name="Natvig D."/>
            <person name="Lalanne C."/>
            <person name="Gautier V."/>
            <person name="Ament-Velasquez S.L."/>
            <person name="Kruys A."/>
            <person name="Hutchinson M.I."/>
            <person name="Powell A.J."/>
            <person name="Barry K."/>
            <person name="Miller A.N."/>
            <person name="Grigoriev I.V."/>
            <person name="Debuchy R."/>
            <person name="Gladieux P."/>
            <person name="Thoren M.H."/>
            <person name="Johannesson H."/>
        </authorList>
    </citation>
    <scope>NUCLEOTIDE SEQUENCE</scope>
    <source>
        <strain evidence="3">8032-3</strain>
    </source>
</reference>
<feature type="region of interest" description="Disordered" evidence="1">
    <location>
        <begin position="253"/>
        <end position="278"/>
    </location>
</feature>
<evidence type="ECO:0000313" key="4">
    <source>
        <dbReference type="Proteomes" id="UP001244011"/>
    </source>
</evidence>
<comment type="caution">
    <text evidence="3">The sequence shown here is derived from an EMBL/GenBank/DDBJ whole genome shotgun (WGS) entry which is preliminary data.</text>
</comment>
<keyword evidence="4" id="KW-1185">Reference proteome</keyword>
<feature type="chain" id="PRO_5042510162" evidence="2">
    <location>
        <begin position="19"/>
        <end position="278"/>
    </location>
</feature>
<evidence type="ECO:0000256" key="2">
    <source>
        <dbReference type="SAM" id="SignalP"/>
    </source>
</evidence>
<evidence type="ECO:0000313" key="3">
    <source>
        <dbReference type="EMBL" id="KAK1768072.1"/>
    </source>
</evidence>
<evidence type="ECO:0000256" key="1">
    <source>
        <dbReference type="SAM" id="MobiDB-lite"/>
    </source>
</evidence>
<accession>A0AAJ0FHT5</accession>
<keyword evidence="2" id="KW-0732">Signal</keyword>
<sequence length="278" mass="31654">MRPTSLALSLLLPAFAAAKHHGSNVVSSFKWQRPLPYDNSAPLGMNSLCEVSRTFRGEQHKLRDLQASPGSTTTSPWEGPVQTYLGWHPYVGSWDGVDEGGDERDLIIMDYASVPLAVREWVEDQHAGRGKNDQSRWWLYGVFNRPKKDFGKAGGLGGDHKILLFAPAALYEILPLWVGEDSDCEIVMLDLSKYSAFPRDNSVIAWPVEHEVRETKRGKRQDLSFTIKAFYVTETDDGKAWREMWEKLHIQNQRQARKEQRDQRKAARETVGRGKDEL</sequence>
<feature type="compositionally biased region" description="Basic and acidic residues" evidence="1">
    <location>
        <begin position="256"/>
        <end position="278"/>
    </location>
</feature>
<dbReference type="EMBL" id="MU839006">
    <property type="protein sequence ID" value="KAK1768072.1"/>
    <property type="molecule type" value="Genomic_DNA"/>
</dbReference>
<dbReference type="RefSeq" id="XP_060284285.1">
    <property type="nucleotide sequence ID" value="XM_060425459.1"/>
</dbReference>
<feature type="signal peptide" evidence="2">
    <location>
        <begin position="1"/>
        <end position="18"/>
    </location>
</feature>
<name>A0AAJ0FHT5_9PEZI</name>
<organism evidence="3 4">
    <name type="scientific">Phialemonium atrogriseum</name>
    <dbReference type="NCBI Taxonomy" id="1093897"/>
    <lineage>
        <taxon>Eukaryota</taxon>
        <taxon>Fungi</taxon>
        <taxon>Dikarya</taxon>
        <taxon>Ascomycota</taxon>
        <taxon>Pezizomycotina</taxon>
        <taxon>Sordariomycetes</taxon>
        <taxon>Sordariomycetidae</taxon>
        <taxon>Cephalothecales</taxon>
        <taxon>Cephalothecaceae</taxon>
        <taxon>Phialemonium</taxon>
    </lineage>
</organism>
<proteinExistence type="predicted"/>
<dbReference type="AlphaFoldDB" id="A0AAJ0FHT5"/>
<dbReference type="Proteomes" id="UP001244011">
    <property type="component" value="Unassembled WGS sequence"/>
</dbReference>
<gene>
    <name evidence="3" type="ORF">QBC33DRAFT_490384</name>
</gene>